<accession>A0A438K0D9</accession>
<gene>
    <name evidence="2" type="ORF">CK203_012102</name>
</gene>
<proteinExistence type="predicted"/>
<protein>
    <submittedName>
        <fullName evidence="2">Uncharacterized protein</fullName>
    </submittedName>
</protein>
<dbReference type="Proteomes" id="UP000288805">
    <property type="component" value="Unassembled WGS sequence"/>
</dbReference>
<evidence type="ECO:0000256" key="1">
    <source>
        <dbReference type="SAM" id="MobiDB-lite"/>
    </source>
</evidence>
<dbReference type="AlphaFoldDB" id="A0A438K0D9"/>
<name>A0A438K0D9_VITVI</name>
<dbReference type="EMBL" id="QGNW01000020">
    <property type="protein sequence ID" value="RVX14653.1"/>
    <property type="molecule type" value="Genomic_DNA"/>
</dbReference>
<feature type="region of interest" description="Disordered" evidence="1">
    <location>
        <begin position="1"/>
        <end position="30"/>
    </location>
</feature>
<comment type="caution">
    <text evidence="2">The sequence shown here is derived from an EMBL/GenBank/DDBJ whole genome shotgun (WGS) entry which is preliminary data.</text>
</comment>
<evidence type="ECO:0000313" key="3">
    <source>
        <dbReference type="Proteomes" id="UP000288805"/>
    </source>
</evidence>
<sequence>MVPRREKATSRAQGKCLAEPSQPEQTEARRKARYDKAFFNSVKDYHRYKQKFAQRKVVPGKIVTIFEPIFPTLVWAFYSRVTYGLEGSVISTVRGVKIRLSQEYLPHSDIPSVGLLMYESKVWPTVLGFEPREAIQRLCGFADAQGMGKPLAHSLIVSNQVLHHMINSILLPRGRHRDESEGIHVEATFSEPMMTESYYTAGPSSQPSFTELLHIEILSQAPHAPDHAPWMDVSAQINSLGLVWRSLL</sequence>
<evidence type="ECO:0000313" key="2">
    <source>
        <dbReference type="EMBL" id="RVX14653.1"/>
    </source>
</evidence>
<organism evidence="2 3">
    <name type="scientific">Vitis vinifera</name>
    <name type="common">Grape</name>
    <dbReference type="NCBI Taxonomy" id="29760"/>
    <lineage>
        <taxon>Eukaryota</taxon>
        <taxon>Viridiplantae</taxon>
        <taxon>Streptophyta</taxon>
        <taxon>Embryophyta</taxon>
        <taxon>Tracheophyta</taxon>
        <taxon>Spermatophyta</taxon>
        <taxon>Magnoliopsida</taxon>
        <taxon>eudicotyledons</taxon>
        <taxon>Gunneridae</taxon>
        <taxon>Pentapetalae</taxon>
        <taxon>rosids</taxon>
        <taxon>Vitales</taxon>
        <taxon>Vitaceae</taxon>
        <taxon>Viteae</taxon>
        <taxon>Vitis</taxon>
    </lineage>
</organism>
<reference evidence="2 3" key="1">
    <citation type="journal article" date="2018" name="PLoS Genet.">
        <title>Population sequencing reveals clonal diversity and ancestral inbreeding in the grapevine cultivar Chardonnay.</title>
        <authorList>
            <person name="Roach M.J."/>
            <person name="Johnson D.L."/>
            <person name="Bohlmann J."/>
            <person name="van Vuuren H.J."/>
            <person name="Jones S.J."/>
            <person name="Pretorius I.S."/>
            <person name="Schmidt S.A."/>
            <person name="Borneman A.R."/>
        </authorList>
    </citation>
    <scope>NUCLEOTIDE SEQUENCE [LARGE SCALE GENOMIC DNA]</scope>
    <source>
        <strain evidence="3">cv. Chardonnay</strain>
        <tissue evidence="2">Leaf</tissue>
    </source>
</reference>